<evidence type="ECO:0000256" key="2">
    <source>
        <dbReference type="ARBA" id="ARBA00005752"/>
    </source>
</evidence>
<dbReference type="PIRSF" id="PIRSF001589">
    <property type="entry name" value="Asn_synthetase_glu-h"/>
    <property type="match status" value="1"/>
</dbReference>
<evidence type="ECO:0000256" key="6">
    <source>
        <dbReference type="ARBA" id="ARBA00022962"/>
    </source>
</evidence>
<dbReference type="NCBIfam" id="TIGR01536">
    <property type="entry name" value="asn_synth_AEB"/>
    <property type="match status" value="1"/>
</dbReference>
<dbReference type="InterPro" id="IPR001962">
    <property type="entry name" value="Asn_synthase"/>
</dbReference>
<evidence type="ECO:0000256" key="10">
    <source>
        <dbReference type="PIRSR" id="PIRSR001589-3"/>
    </source>
</evidence>
<dbReference type="GO" id="GO:0006529">
    <property type="term" value="P:asparagine biosynthetic process"/>
    <property type="evidence" value="ECO:0007669"/>
    <property type="project" value="UniProtKB-KW"/>
</dbReference>
<proteinExistence type="inferred from homology"/>
<accession>A0A931E860</accession>
<dbReference type="Proteomes" id="UP000628448">
    <property type="component" value="Unassembled WGS sequence"/>
</dbReference>
<dbReference type="PROSITE" id="PS51278">
    <property type="entry name" value="GATASE_TYPE_2"/>
    <property type="match status" value="1"/>
</dbReference>
<comment type="catalytic activity">
    <reaction evidence="7">
        <text>L-aspartate + L-glutamine + ATP + H2O = L-asparagine + L-glutamate + AMP + diphosphate + H(+)</text>
        <dbReference type="Rhea" id="RHEA:12228"/>
        <dbReference type="ChEBI" id="CHEBI:15377"/>
        <dbReference type="ChEBI" id="CHEBI:15378"/>
        <dbReference type="ChEBI" id="CHEBI:29985"/>
        <dbReference type="ChEBI" id="CHEBI:29991"/>
        <dbReference type="ChEBI" id="CHEBI:30616"/>
        <dbReference type="ChEBI" id="CHEBI:33019"/>
        <dbReference type="ChEBI" id="CHEBI:58048"/>
        <dbReference type="ChEBI" id="CHEBI:58359"/>
        <dbReference type="ChEBI" id="CHEBI:456215"/>
        <dbReference type="EC" id="6.3.5.4"/>
    </reaction>
</comment>
<keyword evidence="8" id="KW-0061">Asparagine biosynthesis</keyword>
<dbReference type="InterPro" id="IPR017932">
    <property type="entry name" value="GATase_2_dom"/>
</dbReference>
<dbReference type="PANTHER" id="PTHR43284">
    <property type="entry name" value="ASPARAGINE SYNTHETASE (GLUTAMINE-HYDROLYZING)"/>
    <property type="match status" value="1"/>
</dbReference>
<comment type="caution">
    <text evidence="12">The sequence shown here is derived from an EMBL/GenBank/DDBJ whole genome shotgun (WGS) entry which is preliminary data.</text>
</comment>
<name>A0A931E860_9BACT</name>
<keyword evidence="5 9" id="KW-0067">ATP-binding</keyword>
<evidence type="ECO:0000256" key="4">
    <source>
        <dbReference type="ARBA" id="ARBA00022741"/>
    </source>
</evidence>
<reference evidence="12" key="1">
    <citation type="submission" date="2020-11" db="EMBL/GenBank/DDBJ databases">
        <title>Bacterial whole genome sequence for Panacibacter sp. DH6.</title>
        <authorList>
            <person name="Le V."/>
            <person name="Ko S."/>
            <person name="Ahn C.-Y."/>
            <person name="Oh H.-M."/>
        </authorList>
    </citation>
    <scope>NUCLEOTIDE SEQUENCE</scope>
    <source>
        <strain evidence="12">DH6</strain>
    </source>
</reference>
<keyword evidence="6 8" id="KW-0315">Glutamine amidotransferase</keyword>
<comment type="similarity">
    <text evidence="2">Belongs to the asparagine synthetase family.</text>
</comment>
<evidence type="ECO:0000259" key="11">
    <source>
        <dbReference type="PROSITE" id="PS51278"/>
    </source>
</evidence>
<keyword evidence="8" id="KW-0028">Amino-acid biosynthesis</keyword>
<keyword evidence="4 9" id="KW-0547">Nucleotide-binding</keyword>
<evidence type="ECO:0000256" key="1">
    <source>
        <dbReference type="ARBA" id="ARBA00005187"/>
    </source>
</evidence>
<dbReference type="SUPFAM" id="SSF56235">
    <property type="entry name" value="N-terminal nucleophile aminohydrolases (Ntn hydrolases)"/>
    <property type="match status" value="1"/>
</dbReference>
<evidence type="ECO:0000256" key="8">
    <source>
        <dbReference type="PIRSR" id="PIRSR001589-1"/>
    </source>
</evidence>
<feature type="binding site" evidence="9">
    <location>
        <begin position="356"/>
        <end position="357"/>
    </location>
    <ligand>
        <name>ATP</name>
        <dbReference type="ChEBI" id="CHEBI:30616"/>
    </ligand>
</feature>
<feature type="site" description="Important for beta-aspartyl-AMP intermediate formation" evidence="10">
    <location>
        <position position="358"/>
    </location>
</feature>
<dbReference type="RefSeq" id="WP_196991250.1">
    <property type="nucleotide sequence ID" value="NZ_JADWYR010000002.1"/>
</dbReference>
<evidence type="ECO:0000313" key="13">
    <source>
        <dbReference type="Proteomes" id="UP000628448"/>
    </source>
</evidence>
<dbReference type="PANTHER" id="PTHR43284:SF1">
    <property type="entry name" value="ASPARAGINE SYNTHETASE"/>
    <property type="match status" value="1"/>
</dbReference>
<dbReference type="SUPFAM" id="SSF52402">
    <property type="entry name" value="Adenine nucleotide alpha hydrolases-like"/>
    <property type="match status" value="1"/>
</dbReference>
<dbReference type="CDD" id="cd01991">
    <property type="entry name" value="Asn_synthase_B_C"/>
    <property type="match status" value="1"/>
</dbReference>
<dbReference type="InterPro" id="IPR029055">
    <property type="entry name" value="Ntn_hydrolases_N"/>
</dbReference>
<dbReference type="GO" id="GO:0005524">
    <property type="term" value="F:ATP binding"/>
    <property type="evidence" value="ECO:0007669"/>
    <property type="project" value="UniProtKB-KW"/>
</dbReference>
<feature type="binding site" evidence="9">
    <location>
        <position position="101"/>
    </location>
    <ligand>
        <name>L-glutamine</name>
        <dbReference type="ChEBI" id="CHEBI:58359"/>
    </ligand>
</feature>
<dbReference type="AlphaFoldDB" id="A0A931E860"/>
<dbReference type="Gene3D" id="3.40.50.620">
    <property type="entry name" value="HUPs"/>
    <property type="match status" value="1"/>
</dbReference>
<feature type="binding site" evidence="9">
    <location>
        <position position="283"/>
    </location>
    <ligand>
        <name>ATP</name>
        <dbReference type="ChEBI" id="CHEBI:30616"/>
    </ligand>
</feature>
<evidence type="ECO:0000256" key="7">
    <source>
        <dbReference type="ARBA" id="ARBA00048741"/>
    </source>
</evidence>
<dbReference type="InterPro" id="IPR014729">
    <property type="entry name" value="Rossmann-like_a/b/a_fold"/>
</dbReference>
<evidence type="ECO:0000256" key="3">
    <source>
        <dbReference type="ARBA" id="ARBA00012737"/>
    </source>
</evidence>
<gene>
    <name evidence="12" type="primary">asnB</name>
    <name evidence="12" type="ORF">I5907_12985</name>
</gene>
<dbReference type="InterPro" id="IPR006426">
    <property type="entry name" value="Asn_synth_AEB"/>
</dbReference>
<dbReference type="EC" id="6.3.5.4" evidence="3"/>
<evidence type="ECO:0000313" key="12">
    <source>
        <dbReference type="EMBL" id="MBG9377151.1"/>
    </source>
</evidence>
<sequence length="612" mass="69566">MCGIVGAYYFTRAEGQKEFIHTCLQSMHHRGPDANGYWTNNMNYHAGFARLAIRDLSANGNQPMLTSDQQFCISFNGEIYNTDYIRQLLAPFGVQYKSTTDTEVLLYALCHLGIETTLKVADGIFAFAFFDVAEHKLVLARDRLGIKPLYVATHHDAVIYSSQYDHIISHPLFAGNSINEDALGAYLNLGYVPENTGILQHTLMLPHGYYYTITQSGSTMQCYYRYGFNRVKTDTDTEQVLSKAVQSQMVADVPVGTFMSGGVDSTLVTSYANRLHEVQSFTIGIKDAKEDETATAQFFANTFKTKHAVKFFDNNVFVTLIKDHFKAFTEPFADYSSLPTLLLSSFAKEKVTVALSGDGGDELFWGYPRNRKTLDYIDLYNKSGMQKKAHLLFAKMLKPAKTDVNRHWSYRSLAGYYYSSLFVSGAIKWIPEIYKGTAAPAFFFDKIVEEEKDQFYSNTSAMNLVRRLEIDLHLQRILLKVDRASMYHSLEVRVPMLANSMLDFSETLKYTDCIKQEQGKFNLKSLLAQKAGDYAFLPKKGFTIPMDEILRSNEGKAITDAILQMPAALSVYFDMNAMEKLVRQHQGRKANAGWMLWTVYALVNWYSTWYKK</sequence>
<dbReference type="InterPro" id="IPR033738">
    <property type="entry name" value="AsnB_N"/>
</dbReference>
<feature type="domain" description="Glutamine amidotransferase type-2" evidence="11">
    <location>
        <begin position="2"/>
        <end position="216"/>
    </location>
</feature>
<dbReference type="CDD" id="cd00712">
    <property type="entry name" value="AsnB"/>
    <property type="match status" value="1"/>
</dbReference>
<dbReference type="InterPro" id="IPR051786">
    <property type="entry name" value="ASN_synthetase/amidase"/>
</dbReference>
<organism evidence="12 13">
    <name type="scientific">Panacibacter microcysteis</name>
    <dbReference type="NCBI Taxonomy" id="2793269"/>
    <lineage>
        <taxon>Bacteria</taxon>
        <taxon>Pseudomonadati</taxon>
        <taxon>Bacteroidota</taxon>
        <taxon>Chitinophagia</taxon>
        <taxon>Chitinophagales</taxon>
        <taxon>Chitinophagaceae</taxon>
        <taxon>Panacibacter</taxon>
    </lineage>
</organism>
<keyword evidence="13" id="KW-1185">Reference proteome</keyword>
<dbReference type="GO" id="GO:0005829">
    <property type="term" value="C:cytosol"/>
    <property type="evidence" value="ECO:0007669"/>
    <property type="project" value="TreeGrafter"/>
</dbReference>
<evidence type="ECO:0000256" key="5">
    <source>
        <dbReference type="ARBA" id="ARBA00022840"/>
    </source>
</evidence>
<feature type="active site" description="For GATase activity" evidence="8">
    <location>
        <position position="2"/>
    </location>
</feature>
<keyword evidence="12" id="KW-0436">Ligase</keyword>
<dbReference type="Pfam" id="PF00733">
    <property type="entry name" value="Asn_synthase"/>
    <property type="match status" value="1"/>
</dbReference>
<evidence type="ECO:0000256" key="9">
    <source>
        <dbReference type="PIRSR" id="PIRSR001589-2"/>
    </source>
</evidence>
<dbReference type="EMBL" id="JADWYR010000002">
    <property type="protein sequence ID" value="MBG9377151.1"/>
    <property type="molecule type" value="Genomic_DNA"/>
</dbReference>
<protein>
    <recommendedName>
        <fullName evidence="3">asparagine synthase (glutamine-hydrolyzing)</fullName>
        <ecNumber evidence="3">6.3.5.4</ecNumber>
    </recommendedName>
</protein>
<dbReference type="Pfam" id="PF13522">
    <property type="entry name" value="GATase_6"/>
    <property type="match status" value="1"/>
</dbReference>
<dbReference type="Gene3D" id="3.60.20.10">
    <property type="entry name" value="Glutamine Phosphoribosylpyrophosphate, subunit 1, domain 1"/>
    <property type="match status" value="1"/>
</dbReference>
<dbReference type="GO" id="GO:0004066">
    <property type="term" value="F:asparagine synthase (glutamine-hydrolyzing) activity"/>
    <property type="evidence" value="ECO:0007669"/>
    <property type="project" value="UniProtKB-EC"/>
</dbReference>
<comment type="pathway">
    <text evidence="1">Amino-acid biosynthesis; L-asparagine biosynthesis; L-asparagine from L-aspartate (L-Gln route): step 1/1.</text>
</comment>